<keyword evidence="1" id="KW-0812">Transmembrane</keyword>
<dbReference type="Pfam" id="PF13061">
    <property type="entry name" value="DUF3923"/>
    <property type="match status" value="1"/>
</dbReference>
<evidence type="ECO:0000313" key="3">
    <source>
        <dbReference type="Proteomes" id="UP000077317"/>
    </source>
</evidence>
<feature type="transmembrane region" description="Helical" evidence="1">
    <location>
        <begin position="7"/>
        <end position="28"/>
    </location>
</feature>
<feature type="transmembrane region" description="Helical" evidence="1">
    <location>
        <begin position="48"/>
        <end position="72"/>
    </location>
</feature>
<dbReference type="OrthoDB" id="2232031at2"/>
<keyword evidence="1" id="KW-0472">Membrane</keyword>
<reference evidence="2 3" key="1">
    <citation type="journal article" date="2016" name="Int. J. Syst. Evol. Microbiol.">
        <title>Streptococcuspantholopis sp. nov., isolated from faeces of the Tibetan antelope (Pantholops hodgsonii).</title>
        <authorList>
            <person name="Bai X."/>
            <person name="Xiong Y."/>
            <person name="Lu S."/>
            <person name="Jin D."/>
            <person name="Lai X."/>
            <person name="Yang J."/>
            <person name="Niu L."/>
            <person name="Hu S."/>
            <person name="Meng X."/>
            <person name="Pu J."/>
            <person name="Ye C."/>
            <person name="Xu J."/>
        </authorList>
    </citation>
    <scope>NUCLEOTIDE SEQUENCE [LARGE SCALE GENOMIC DNA]</scope>
    <source>
        <strain evidence="2 3">TA 26</strain>
    </source>
</reference>
<sequence length="82" mass="9818">MSKLQKRFIIGFNFALLAVFLDISMLIFLRTVDSQGVFQTSERKWLTFFMWLLCYAFIWICQGLIYLGFLYFKKLKNGKEIN</sequence>
<evidence type="ECO:0008006" key="4">
    <source>
        <dbReference type="Google" id="ProtNLM"/>
    </source>
</evidence>
<organism evidence="2 3">
    <name type="scientific">Streptococcus pantholopis</name>
    <dbReference type="NCBI Taxonomy" id="1811193"/>
    <lineage>
        <taxon>Bacteria</taxon>
        <taxon>Bacillati</taxon>
        <taxon>Bacillota</taxon>
        <taxon>Bacilli</taxon>
        <taxon>Lactobacillales</taxon>
        <taxon>Streptococcaceae</taxon>
        <taxon>Streptococcus</taxon>
    </lineage>
</organism>
<dbReference type="RefSeq" id="WP_067063443.1">
    <property type="nucleotide sequence ID" value="NZ_CP014699.1"/>
</dbReference>
<keyword evidence="1" id="KW-1133">Transmembrane helix</keyword>
<reference evidence="3" key="2">
    <citation type="submission" date="2016-03" db="EMBL/GenBank/DDBJ databases">
        <title>Streptococcus antelopensis sp. nov., isolated from the feces of the Tibetan antelope (Pantholops hodgsonii) in Hoh Xil National Nature Reserve, Qinghai, China.</title>
        <authorList>
            <person name="Bai X."/>
        </authorList>
    </citation>
    <scope>NUCLEOTIDE SEQUENCE [LARGE SCALE GENOMIC DNA]</scope>
    <source>
        <strain evidence="3">TA 26</strain>
    </source>
</reference>
<dbReference type="EMBL" id="CP014699">
    <property type="protein sequence ID" value="AND79774.1"/>
    <property type="molecule type" value="Genomic_DNA"/>
</dbReference>
<dbReference type="Proteomes" id="UP000077317">
    <property type="component" value="Chromosome"/>
</dbReference>
<evidence type="ECO:0000313" key="2">
    <source>
        <dbReference type="EMBL" id="AND79774.1"/>
    </source>
</evidence>
<dbReference type="InterPro" id="IPR025037">
    <property type="entry name" value="DUF3923"/>
</dbReference>
<gene>
    <name evidence="2" type="ORF">A0O21_06905</name>
</gene>
<dbReference type="AlphaFoldDB" id="A0A172Q8H9"/>
<dbReference type="STRING" id="1811193.A0O21_06905"/>
<keyword evidence="3" id="KW-1185">Reference proteome</keyword>
<proteinExistence type="predicted"/>
<evidence type="ECO:0000256" key="1">
    <source>
        <dbReference type="SAM" id="Phobius"/>
    </source>
</evidence>
<protein>
    <recommendedName>
        <fullName evidence="4">DUF3923 domain-containing protein</fullName>
    </recommendedName>
</protein>
<dbReference type="KEGG" id="spat:A0O21_06905"/>
<accession>A0A172Q8H9</accession>
<name>A0A172Q8H9_9STRE</name>